<organism evidence="3 4">
    <name type="scientific">Thiobaca trueperi</name>
    <dbReference type="NCBI Taxonomy" id="127458"/>
    <lineage>
        <taxon>Bacteria</taxon>
        <taxon>Pseudomonadati</taxon>
        <taxon>Pseudomonadota</taxon>
        <taxon>Gammaproteobacteria</taxon>
        <taxon>Chromatiales</taxon>
        <taxon>Chromatiaceae</taxon>
        <taxon>Thiobaca</taxon>
    </lineage>
</organism>
<evidence type="ECO:0000313" key="4">
    <source>
        <dbReference type="Proteomes" id="UP000295717"/>
    </source>
</evidence>
<evidence type="ECO:0000313" key="3">
    <source>
        <dbReference type="EMBL" id="TCT19314.1"/>
    </source>
</evidence>
<sequence length="122" mass="12369">MNCSSRSRLTLIAAMLAVTSLDALAEMPPQTPAASDSSVDHTYALMITAGALGGAVIAGVVTNGLILPLYSWFAGTAFAETTVAGSMMAGRAGAGTAAFRGVMQTFGAVSGGLYANSLYQQW</sequence>
<feature type="transmembrane region" description="Helical" evidence="1">
    <location>
        <begin position="43"/>
        <end position="66"/>
    </location>
</feature>
<feature type="signal peptide" evidence="2">
    <location>
        <begin position="1"/>
        <end position="25"/>
    </location>
</feature>
<gene>
    <name evidence="3" type="ORF">EDC35_109195</name>
</gene>
<protein>
    <submittedName>
        <fullName evidence="3">Uncharacterized protein</fullName>
    </submittedName>
</protein>
<reference evidence="3 4" key="1">
    <citation type="submission" date="2019-03" db="EMBL/GenBank/DDBJ databases">
        <title>Genomic Encyclopedia of Type Strains, Phase IV (KMG-IV): sequencing the most valuable type-strain genomes for metagenomic binning, comparative biology and taxonomic classification.</title>
        <authorList>
            <person name="Goeker M."/>
        </authorList>
    </citation>
    <scope>NUCLEOTIDE SEQUENCE [LARGE SCALE GENOMIC DNA]</scope>
    <source>
        <strain evidence="3 4">DSM 13587</strain>
    </source>
</reference>
<keyword evidence="2" id="KW-0732">Signal</keyword>
<keyword evidence="4" id="KW-1185">Reference proteome</keyword>
<name>A0A4R3MSR5_9GAMM</name>
<feature type="chain" id="PRO_5020460485" evidence="2">
    <location>
        <begin position="26"/>
        <end position="122"/>
    </location>
</feature>
<dbReference type="AlphaFoldDB" id="A0A4R3MSR5"/>
<keyword evidence="1" id="KW-1133">Transmembrane helix</keyword>
<dbReference type="EMBL" id="SMAO01000009">
    <property type="protein sequence ID" value="TCT19314.1"/>
    <property type="molecule type" value="Genomic_DNA"/>
</dbReference>
<comment type="caution">
    <text evidence="3">The sequence shown here is derived from an EMBL/GenBank/DDBJ whole genome shotgun (WGS) entry which is preliminary data.</text>
</comment>
<dbReference type="Proteomes" id="UP000295717">
    <property type="component" value="Unassembled WGS sequence"/>
</dbReference>
<evidence type="ECO:0000256" key="2">
    <source>
        <dbReference type="SAM" id="SignalP"/>
    </source>
</evidence>
<keyword evidence="1" id="KW-0812">Transmembrane</keyword>
<keyword evidence="1" id="KW-0472">Membrane</keyword>
<evidence type="ECO:0000256" key="1">
    <source>
        <dbReference type="SAM" id="Phobius"/>
    </source>
</evidence>
<accession>A0A4R3MSR5</accession>
<proteinExistence type="predicted"/>
<dbReference type="RefSeq" id="WP_132978291.1">
    <property type="nucleotide sequence ID" value="NZ_SMAO01000009.1"/>
</dbReference>